<organism evidence="1 2">
    <name type="scientific">Gynuella sunshinyii YC6258</name>
    <dbReference type="NCBI Taxonomy" id="1445510"/>
    <lineage>
        <taxon>Bacteria</taxon>
        <taxon>Pseudomonadati</taxon>
        <taxon>Pseudomonadota</taxon>
        <taxon>Gammaproteobacteria</taxon>
        <taxon>Oceanospirillales</taxon>
        <taxon>Saccharospirillaceae</taxon>
        <taxon>Gynuella</taxon>
    </lineage>
</organism>
<dbReference type="HOGENOM" id="CLU_3344229_0_0_6"/>
<proteinExistence type="predicted"/>
<dbReference type="AlphaFoldDB" id="A0A0C5VXH3"/>
<gene>
    <name evidence="1" type="ORF">YC6258_03088</name>
</gene>
<reference evidence="1 2" key="1">
    <citation type="submission" date="2014-01" db="EMBL/GenBank/DDBJ databases">
        <title>Full genme sequencing of cellulolytic bacterium Gynuella sunshinyii YC6258T gen. nov., sp. nov.</title>
        <authorList>
            <person name="Khan H."/>
            <person name="Chung E.J."/>
            <person name="Chung Y.R."/>
        </authorList>
    </citation>
    <scope>NUCLEOTIDE SEQUENCE [LARGE SCALE GENOMIC DNA]</scope>
    <source>
        <strain evidence="1 2">YC6258</strain>
    </source>
</reference>
<name>A0A0C5VXH3_9GAMM</name>
<evidence type="ECO:0000313" key="1">
    <source>
        <dbReference type="EMBL" id="AJQ95124.1"/>
    </source>
</evidence>
<dbReference type="EMBL" id="CP007142">
    <property type="protein sequence ID" value="AJQ95124.1"/>
    <property type="molecule type" value="Genomic_DNA"/>
</dbReference>
<protein>
    <submittedName>
        <fullName evidence="1">Uncharacterized protein</fullName>
    </submittedName>
</protein>
<dbReference type="KEGG" id="gsn:YC6258_03088"/>
<sequence>MLCFMFAASGKTENQKRLNTAKPAISPKKQHYKNISA</sequence>
<evidence type="ECO:0000313" key="2">
    <source>
        <dbReference type="Proteomes" id="UP000032266"/>
    </source>
</evidence>
<accession>A0A0C5VXH3</accession>
<keyword evidence="2" id="KW-1185">Reference proteome</keyword>
<dbReference type="Proteomes" id="UP000032266">
    <property type="component" value="Chromosome"/>
</dbReference>